<dbReference type="RefSeq" id="XP_003117781.1">
    <property type="nucleotide sequence ID" value="XM_003117733.1"/>
</dbReference>
<reference evidence="3" key="1">
    <citation type="submission" date="2007-07" db="EMBL/GenBank/DDBJ databases">
        <title>PCAP assembly of the Caenorhabditis remanei genome.</title>
        <authorList>
            <consortium name="The Caenorhabditis remanei Sequencing Consortium"/>
            <person name="Wilson R.K."/>
        </authorList>
    </citation>
    <scope>NUCLEOTIDE SEQUENCE [LARGE SCALE GENOMIC DNA]</scope>
    <source>
        <strain evidence="3">PB4641</strain>
    </source>
</reference>
<dbReference type="GeneID" id="9822481"/>
<evidence type="ECO:0000313" key="5">
    <source>
        <dbReference type="Proteomes" id="UP000008281"/>
    </source>
</evidence>
<keyword evidence="2" id="KW-0812">Transmembrane</keyword>
<proteinExistence type="predicted"/>
<dbReference type="EMBL" id="WUAV01000006">
    <property type="protein sequence ID" value="KAF1747788.1"/>
    <property type="molecule type" value="Genomic_DNA"/>
</dbReference>
<gene>
    <name evidence="3" type="ORF">CRE_00319</name>
    <name evidence="4" type="ORF">GCK72_024254</name>
</gene>
<dbReference type="EMBL" id="DS268407">
    <property type="protein sequence ID" value="EFO82379.1"/>
    <property type="molecule type" value="Genomic_DNA"/>
</dbReference>
<keyword evidence="2" id="KW-0472">Membrane</keyword>
<dbReference type="FunCoup" id="E3LEH9">
    <property type="interactions" value="545"/>
</dbReference>
<dbReference type="Proteomes" id="UP000008281">
    <property type="component" value="Unassembled WGS sequence"/>
</dbReference>
<sequence>MAVCSLFRDDDSFRRFFAIFSWLLKIITLIVFFASVRLHDQYLALHVEQREAREENGPVSNYPRRPRRVAYRPLSAPTE</sequence>
<reference evidence="4 6" key="2">
    <citation type="submission" date="2019-12" db="EMBL/GenBank/DDBJ databases">
        <title>Chromosome-level assembly of the Caenorhabditis remanei genome.</title>
        <authorList>
            <person name="Teterina A.A."/>
            <person name="Willis J.H."/>
            <person name="Phillips P.C."/>
        </authorList>
    </citation>
    <scope>NUCLEOTIDE SEQUENCE [LARGE SCALE GENOMIC DNA]</scope>
    <source>
        <strain evidence="4 6">PX506</strain>
        <tissue evidence="4">Whole organism</tissue>
    </source>
</reference>
<feature type="transmembrane region" description="Helical" evidence="2">
    <location>
        <begin position="16"/>
        <end position="36"/>
    </location>
</feature>
<name>E3LEH9_CAERE</name>
<evidence type="ECO:0000256" key="2">
    <source>
        <dbReference type="SAM" id="Phobius"/>
    </source>
</evidence>
<dbReference type="CTD" id="9822481"/>
<accession>E3LEH9</accession>
<keyword evidence="5" id="KW-1185">Reference proteome</keyword>
<evidence type="ECO:0000256" key="1">
    <source>
        <dbReference type="SAM" id="MobiDB-lite"/>
    </source>
</evidence>
<dbReference type="Proteomes" id="UP000483820">
    <property type="component" value="Chromosome X"/>
</dbReference>
<keyword evidence="2" id="KW-1133">Transmembrane helix</keyword>
<dbReference type="HOGENOM" id="CLU_2608286_0_0_1"/>
<dbReference type="AlphaFoldDB" id="E3LEH9"/>
<organism evidence="5">
    <name type="scientific">Caenorhabditis remanei</name>
    <name type="common">Caenorhabditis vulgaris</name>
    <dbReference type="NCBI Taxonomy" id="31234"/>
    <lineage>
        <taxon>Eukaryota</taxon>
        <taxon>Metazoa</taxon>
        <taxon>Ecdysozoa</taxon>
        <taxon>Nematoda</taxon>
        <taxon>Chromadorea</taxon>
        <taxon>Rhabditida</taxon>
        <taxon>Rhabditina</taxon>
        <taxon>Rhabditomorpha</taxon>
        <taxon>Rhabditoidea</taxon>
        <taxon>Rhabditidae</taxon>
        <taxon>Peloderinae</taxon>
        <taxon>Caenorhabditis</taxon>
    </lineage>
</organism>
<evidence type="ECO:0000313" key="3">
    <source>
        <dbReference type="EMBL" id="EFO82379.1"/>
    </source>
</evidence>
<evidence type="ECO:0000313" key="6">
    <source>
        <dbReference type="Proteomes" id="UP000483820"/>
    </source>
</evidence>
<dbReference type="KEGG" id="crq:GCK72_024254"/>
<feature type="region of interest" description="Disordered" evidence="1">
    <location>
        <begin position="51"/>
        <end position="79"/>
    </location>
</feature>
<evidence type="ECO:0000313" key="4">
    <source>
        <dbReference type="EMBL" id="KAF1747788.1"/>
    </source>
</evidence>
<protein>
    <submittedName>
        <fullName evidence="3">Uncharacterized protein</fullName>
    </submittedName>
</protein>